<dbReference type="InterPro" id="IPR001087">
    <property type="entry name" value="GDSL"/>
</dbReference>
<keyword evidence="2" id="KW-0732">Signal</keyword>
<dbReference type="SUPFAM" id="SSF52266">
    <property type="entry name" value="SGNH hydrolase"/>
    <property type="match status" value="1"/>
</dbReference>
<feature type="chain" id="PRO_5047240989" description="Esterase" evidence="2">
    <location>
        <begin position="22"/>
        <end position="454"/>
    </location>
</feature>
<keyword evidence="1" id="KW-0378">Hydrolase</keyword>
<dbReference type="CDD" id="cd01847">
    <property type="entry name" value="Triacylglycerol_lipase_like"/>
    <property type="match status" value="1"/>
</dbReference>
<dbReference type="PANTHER" id="PTHR45648:SF22">
    <property type="entry name" value="GDSL LIPASE_ACYLHYDROLASE FAMILY PROTEIN (AFU_ORTHOLOGUE AFUA_4G14700)"/>
    <property type="match status" value="1"/>
</dbReference>
<evidence type="ECO:0000313" key="4">
    <source>
        <dbReference type="Proteomes" id="UP000824366"/>
    </source>
</evidence>
<evidence type="ECO:0000256" key="1">
    <source>
        <dbReference type="ARBA" id="ARBA00022801"/>
    </source>
</evidence>
<proteinExistence type="predicted"/>
<sequence length="454" mass="45088">MRQFKILGVAMAAALLVAACGGGGGDGNQASAVKFTSMVSFGDSLSDVGTYKVGAVAAMGGGTYTVNGITGAIGAEPTPSKNWTELVASQLRLPAPCPAQTGLNSAAALGGPVAVVNYPACNNYAQGGARVTDPVGPGSASAPVNSPLGQLTVPIITQISTHLTKVGGSFSGTELVTVMAGGNDVLELLDQLKANATAAGTTAFGNTLVGGLVALVPNPANQPAAMLAIGTALQTAAAVPGATTTDIVTAAVTAASGQPGVTLPINSTPIVTAATAAANKAGADYATTNGPKAVADMAKAGGELAAYVKTLIIGKGAKYVAVVNLPDVSLTPSSKAQSVETQALISNMVVYFNTQLQNGLTGVAGVTVVDAYADNRNQIANPASYALTNITTPACNLTKPSPNALGSSLVCNTTNVIAGDTSHYLFADTVHPTPYGYKLLAQLVTKSMVLAGWL</sequence>
<dbReference type="PROSITE" id="PS51257">
    <property type="entry name" value="PROKAR_LIPOPROTEIN"/>
    <property type="match status" value="1"/>
</dbReference>
<dbReference type="InterPro" id="IPR036514">
    <property type="entry name" value="SGNH_hydro_sf"/>
</dbReference>
<dbReference type="InterPro" id="IPR051058">
    <property type="entry name" value="GDSL_Est/Lipase"/>
</dbReference>
<keyword evidence="4" id="KW-1185">Reference proteome</keyword>
<accession>A0ABM7MRJ5</accession>
<dbReference type="Gene3D" id="3.40.50.1110">
    <property type="entry name" value="SGNH hydrolase"/>
    <property type="match status" value="2"/>
</dbReference>
<dbReference type="Pfam" id="PF00657">
    <property type="entry name" value="Lipase_GDSL"/>
    <property type="match status" value="1"/>
</dbReference>
<dbReference type="EMBL" id="AP024238">
    <property type="protein sequence ID" value="BCO28974.1"/>
    <property type="molecule type" value="Genomic_DNA"/>
</dbReference>
<evidence type="ECO:0000313" key="3">
    <source>
        <dbReference type="EMBL" id="BCO28974.1"/>
    </source>
</evidence>
<feature type="signal peptide" evidence="2">
    <location>
        <begin position="1"/>
        <end position="21"/>
    </location>
</feature>
<dbReference type="PANTHER" id="PTHR45648">
    <property type="entry name" value="GDSL LIPASE/ACYLHYDROLASE FAMILY PROTEIN (AFU_ORTHOLOGUE AFUA_4G14700)"/>
    <property type="match status" value="1"/>
</dbReference>
<dbReference type="Proteomes" id="UP000824366">
    <property type="component" value="Chromosome"/>
</dbReference>
<evidence type="ECO:0008006" key="5">
    <source>
        <dbReference type="Google" id="ProtNLM"/>
    </source>
</evidence>
<organism evidence="3 4">
    <name type="scientific">Rhodoferax lithotrophicus</name>
    <dbReference type="NCBI Taxonomy" id="2798804"/>
    <lineage>
        <taxon>Bacteria</taxon>
        <taxon>Pseudomonadati</taxon>
        <taxon>Pseudomonadota</taxon>
        <taxon>Betaproteobacteria</taxon>
        <taxon>Burkholderiales</taxon>
        <taxon>Comamonadaceae</taxon>
        <taxon>Rhodoferax</taxon>
    </lineage>
</organism>
<evidence type="ECO:0000256" key="2">
    <source>
        <dbReference type="SAM" id="SignalP"/>
    </source>
</evidence>
<reference evidence="3 4" key="1">
    <citation type="journal article" date="2021" name="Microbiol. Spectr.">
        <title>A Single Bacterium Capable of Oxidation and Reduction of Iron at Circumneutral pH.</title>
        <authorList>
            <person name="Kato S."/>
            <person name="Ohkuma M."/>
        </authorList>
    </citation>
    <scope>NUCLEOTIDE SEQUENCE [LARGE SCALE GENOMIC DNA]</scope>
    <source>
        <strain evidence="3 4">MIZ03</strain>
    </source>
</reference>
<name>A0ABM7MRJ5_9BURK</name>
<dbReference type="RefSeq" id="WP_223904876.1">
    <property type="nucleotide sequence ID" value="NZ_AP024238.1"/>
</dbReference>
<protein>
    <recommendedName>
        <fullName evidence="5">Esterase</fullName>
    </recommendedName>
</protein>
<gene>
    <name evidence="3" type="ORF">MIZ03_3884</name>
</gene>